<accession>A0ACA9Q138</accession>
<keyword evidence="2" id="KW-1185">Reference proteome</keyword>
<evidence type="ECO:0000313" key="1">
    <source>
        <dbReference type="EMBL" id="CAG8724658.1"/>
    </source>
</evidence>
<evidence type="ECO:0000313" key="2">
    <source>
        <dbReference type="Proteomes" id="UP000789525"/>
    </source>
</evidence>
<organism evidence="1 2">
    <name type="scientific">Acaulospora colombiana</name>
    <dbReference type="NCBI Taxonomy" id="27376"/>
    <lineage>
        <taxon>Eukaryota</taxon>
        <taxon>Fungi</taxon>
        <taxon>Fungi incertae sedis</taxon>
        <taxon>Mucoromycota</taxon>
        <taxon>Glomeromycotina</taxon>
        <taxon>Glomeromycetes</taxon>
        <taxon>Diversisporales</taxon>
        <taxon>Acaulosporaceae</taxon>
        <taxon>Acaulospora</taxon>
    </lineage>
</organism>
<name>A0ACA9Q138_9GLOM</name>
<comment type="caution">
    <text evidence="1">The sequence shown here is derived from an EMBL/GenBank/DDBJ whole genome shotgun (WGS) entry which is preliminary data.</text>
</comment>
<feature type="non-terminal residue" evidence="1">
    <location>
        <position position="1"/>
    </location>
</feature>
<feature type="non-terminal residue" evidence="1">
    <location>
        <position position="492"/>
    </location>
</feature>
<sequence length="492" mass="56028">VQIALQNLTSHLPEWQTHHEKVTTEYEDLSRTLSHMNIDCTKKEERLENLTEEATLLRSTLHSPRAQPGEAVHTGYRRDRLEETEKDKQALADRLSQLRNEVEVTQVKVDNLAKQAGSAASVMRYCDSGVTALQKIEGCLDEEIKGLQHRLGRRIDLLDDKDLASIFYYTWSMQVEESERQFLLGDATQVSRSPFGTTYALASVNKRWRAIMESEEQQSLWRFWIAELDPNHIFRLIISVKPGSNVRKMVRDYPISLRLLSTPNTVASFFHARVKLELFLNSQPVKCFQIRCNQGFEESTSNLVNTISTRGHLESLAVVGEAGVQMSKLILSESTISDLKELILVDIEAQFPSSNTPSQLRSLRLTRNKRPMSTAMSSREIIAIISITPFLETLEVDIGMEDTPQFVPSNFSLGGTSLCHLRHIKLRFTLLQNRLSFLASLEMPALCKLTLITMPAQAPDTSWTDMIQFLSSNNNFHRITHLTIKELTEKLR</sequence>
<gene>
    <name evidence="1" type="ORF">ACOLOM_LOCUS11302</name>
</gene>
<dbReference type="EMBL" id="CAJVPT010040138">
    <property type="protein sequence ID" value="CAG8724658.1"/>
    <property type="molecule type" value="Genomic_DNA"/>
</dbReference>
<protein>
    <submittedName>
        <fullName evidence="1">4075_t:CDS:1</fullName>
    </submittedName>
</protein>
<dbReference type="Proteomes" id="UP000789525">
    <property type="component" value="Unassembled WGS sequence"/>
</dbReference>
<reference evidence="1" key="1">
    <citation type="submission" date="2021-06" db="EMBL/GenBank/DDBJ databases">
        <authorList>
            <person name="Kallberg Y."/>
            <person name="Tangrot J."/>
            <person name="Rosling A."/>
        </authorList>
    </citation>
    <scope>NUCLEOTIDE SEQUENCE</scope>
    <source>
        <strain evidence="1">CL356</strain>
    </source>
</reference>
<proteinExistence type="predicted"/>